<dbReference type="SUPFAM" id="SSF56281">
    <property type="entry name" value="Metallo-hydrolase/oxidoreductase"/>
    <property type="match status" value="1"/>
</dbReference>
<dbReference type="InterPro" id="IPR052159">
    <property type="entry name" value="Competence_DNA_uptake"/>
</dbReference>
<dbReference type="Pfam" id="PF03772">
    <property type="entry name" value="Competence"/>
    <property type="match status" value="1"/>
</dbReference>
<dbReference type="PANTHER" id="PTHR30619:SF1">
    <property type="entry name" value="RECOMBINATION PROTEIN 2"/>
    <property type="match status" value="1"/>
</dbReference>
<feature type="transmembrane region" description="Helical" evidence="6">
    <location>
        <begin position="209"/>
        <end position="232"/>
    </location>
</feature>
<feature type="transmembrane region" description="Helical" evidence="6">
    <location>
        <begin position="332"/>
        <end position="353"/>
    </location>
</feature>
<dbReference type="InterPro" id="IPR004477">
    <property type="entry name" value="ComEC_N"/>
</dbReference>
<reference evidence="8 9" key="1">
    <citation type="submission" date="2018-03" db="EMBL/GenBank/DDBJ databases">
        <title>Alkalicoccus saliphilus sp. nov., isolated from a mineral pool.</title>
        <authorList>
            <person name="Zhao B."/>
        </authorList>
    </citation>
    <scope>NUCLEOTIDE SEQUENCE [LARGE SCALE GENOMIC DNA]</scope>
    <source>
        <strain evidence="8 9">6AG</strain>
    </source>
</reference>
<keyword evidence="9" id="KW-1185">Reference proteome</keyword>
<comment type="caution">
    <text evidence="8">The sequence shown here is derived from an EMBL/GenBank/DDBJ whole genome shotgun (WGS) entry which is preliminary data.</text>
</comment>
<keyword evidence="5 6" id="KW-0472">Membrane</keyword>
<dbReference type="SMART" id="SM00849">
    <property type="entry name" value="Lactamase_B"/>
    <property type="match status" value="1"/>
</dbReference>
<keyword evidence="4 6" id="KW-1133">Transmembrane helix</keyword>
<keyword evidence="2" id="KW-1003">Cell membrane</keyword>
<dbReference type="Pfam" id="PF00753">
    <property type="entry name" value="Lactamase_B"/>
    <property type="match status" value="1"/>
</dbReference>
<evidence type="ECO:0000256" key="2">
    <source>
        <dbReference type="ARBA" id="ARBA00022475"/>
    </source>
</evidence>
<dbReference type="NCBIfam" id="TIGR00360">
    <property type="entry name" value="ComEC_N-term"/>
    <property type="match status" value="1"/>
</dbReference>
<protein>
    <submittedName>
        <fullName evidence="8">DNA internalization-related competence protein ComEC/Rec2</fullName>
    </submittedName>
</protein>
<comment type="subcellular location">
    <subcellularLocation>
        <location evidence="1">Cell membrane</location>
        <topology evidence="1">Multi-pass membrane protein</topology>
    </subcellularLocation>
</comment>
<dbReference type="GO" id="GO:0030420">
    <property type="term" value="P:establishment of competence for transformation"/>
    <property type="evidence" value="ECO:0007669"/>
    <property type="project" value="InterPro"/>
</dbReference>
<feature type="transmembrane region" description="Helical" evidence="6">
    <location>
        <begin position="239"/>
        <end position="255"/>
    </location>
</feature>
<keyword evidence="3 6" id="KW-0812">Transmembrane</keyword>
<dbReference type="Proteomes" id="UP000240509">
    <property type="component" value="Unassembled WGS sequence"/>
</dbReference>
<dbReference type="Gene3D" id="3.60.15.10">
    <property type="entry name" value="Ribonuclease Z/Hydroxyacylglutathione hydrolase-like"/>
    <property type="match status" value="1"/>
</dbReference>
<dbReference type="CDD" id="cd07731">
    <property type="entry name" value="ComA-like_MBL-fold"/>
    <property type="match status" value="1"/>
</dbReference>
<dbReference type="Pfam" id="PF13567">
    <property type="entry name" value="DUF4131"/>
    <property type="match status" value="1"/>
</dbReference>
<evidence type="ECO:0000259" key="7">
    <source>
        <dbReference type="SMART" id="SM00849"/>
    </source>
</evidence>
<evidence type="ECO:0000313" key="9">
    <source>
        <dbReference type="Proteomes" id="UP000240509"/>
    </source>
</evidence>
<dbReference type="InterPro" id="IPR036866">
    <property type="entry name" value="RibonucZ/Hydroxyglut_hydro"/>
</dbReference>
<dbReference type="NCBIfam" id="TIGR00361">
    <property type="entry name" value="ComEC_Rec2"/>
    <property type="match status" value="1"/>
</dbReference>
<dbReference type="InterPro" id="IPR025405">
    <property type="entry name" value="DUF4131"/>
</dbReference>
<evidence type="ECO:0000256" key="3">
    <source>
        <dbReference type="ARBA" id="ARBA00022692"/>
    </source>
</evidence>
<evidence type="ECO:0000256" key="4">
    <source>
        <dbReference type="ARBA" id="ARBA00022989"/>
    </source>
</evidence>
<feature type="transmembrane region" description="Helical" evidence="6">
    <location>
        <begin position="427"/>
        <end position="445"/>
    </location>
</feature>
<gene>
    <name evidence="8" type="ORF">C6Y45_01270</name>
</gene>
<evidence type="ECO:0000256" key="6">
    <source>
        <dbReference type="SAM" id="Phobius"/>
    </source>
</evidence>
<proteinExistence type="predicted"/>
<organism evidence="8 9">
    <name type="scientific">Alkalicoccus saliphilus</name>
    <dbReference type="NCBI Taxonomy" id="200989"/>
    <lineage>
        <taxon>Bacteria</taxon>
        <taxon>Bacillati</taxon>
        <taxon>Bacillota</taxon>
        <taxon>Bacilli</taxon>
        <taxon>Bacillales</taxon>
        <taxon>Bacillaceae</taxon>
        <taxon>Alkalicoccus</taxon>
    </lineage>
</organism>
<evidence type="ECO:0000313" key="8">
    <source>
        <dbReference type="EMBL" id="PTL40566.1"/>
    </source>
</evidence>
<feature type="domain" description="Metallo-beta-lactamase" evidence="7">
    <location>
        <begin position="484"/>
        <end position="693"/>
    </location>
</feature>
<dbReference type="InterPro" id="IPR004797">
    <property type="entry name" value="Competence_ComEC/Rec2"/>
</dbReference>
<accession>A0A2T4UAY8</accession>
<dbReference type="PANTHER" id="PTHR30619">
    <property type="entry name" value="DNA INTERNALIZATION/COMPETENCE PROTEIN COMEC/REC2"/>
    <property type="match status" value="1"/>
</dbReference>
<dbReference type="EMBL" id="PZJJ01000001">
    <property type="protein sequence ID" value="PTL40566.1"/>
    <property type="molecule type" value="Genomic_DNA"/>
</dbReference>
<sequence>MYPFFYMFISLLCGMAAASGTGIEWRVGAAAAALIVFIRVSRKPSVAAAFLLGVLFAPAFEEFSSHLTGEEEYVEGTAGSAEVAGEGYRFILRTEEKDQITVYASERPGAGDKCLVYGTLIKPEEARSPFQFDYKNYLLRQNIYWQIFADKIECSEGRNLRAEFFDRRFEQLHRIGGMGPGGALAAALVFGERSFIEEERIDQYQMLGVIHLLAVSGLHVGLITAGVWLLLVRIGMTRETAAVILFLLMPLYIVYAGAAPSVIRAGVMTMLGLLFLFSKKKIPLLEIYSVTGILYVLMQPSIIYHIGFQLSFVTSAGLILSAGILKGNGFSLMMKVTFAAQIISLPLLIYYFYSISLMTFAANALFIPVISFIVLPLSFAGVFMEPGFPWGTEWVFSRVETCMYILHQWLDMMELIPGHLVAAGKPLPVFIILWYVFILIGFIIWEKRKKWTAAALLSSAVLLVLLVPPVLDKNAYIHFLDVGQGDASVIELPGREAVYMIDTGGLVKYTEEGTEISRNGPGKQVVLPFLKGRGIDKIDALIISHGHADHMGEICYLSSRISIGQVIYPVSETVPEIVTEAFACLEEQNVPVYFVNKGDQWAVGESRFYVLHPAESQSWSENDRSIVLKAEIEGLSFLFTGDIEEPAEKELEKNPELLKADVLKAAHHGSITSSSETFLNTSHPHTAVISAGVDNRFGHPHEEVLERMESKGITVYQTNLHGTVTMKVKAGVLETLPFLHDTEDG</sequence>
<feature type="transmembrane region" description="Helical" evidence="6">
    <location>
        <begin position="365"/>
        <end position="384"/>
    </location>
</feature>
<evidence type="ECO:0000256" key="5">
    <source>
        <dbReference type="ARBA" id="ARBA00023136"/>
    </source>
</evidence>
<evidence type="ECO:0000256" key="1">
    <source>
        <dbReference type="ARBA" id="ARBA00004651"/>
    </source>
</evidence>
<feature type="transmembrane region" description="Helical" evidence="6">
    <location>
        <begin position="290"/>
        <end position="312"/>
    </location>
</feature>
<dbReference type="InterPro" id="IPR001279">
    <property type="entry name" value="Metallo-B-lactamas"/>
</dbReference>
<dbReference type="InterPro" id="IPR035681">
    <property type="entry name" value="ComA-like_MBL"/>
</dbReference>
<dbReference type="AlphaFoldDB" id="A0A2T4UAY8"/>
<feature type="transmembrane region" description="Helical" evidence="6">
    <location>
        <begin position="452"/>
        <end position="471"/>
    </location>
</feature>
<name>A0A2T4UAY8_9BACI</name>
<dbReference type="GO" id="GO:0005886">
    <property type="term" value="C:plasma membrane"/>
    <property type="evidence" value="ECO:0007669"/>
    <property type="project" value="UniProtKB-SubCell"/>
</dbReference>